<protein>
    <submittedName>
        <fullName evidence="1">Uncharacterized protein</fullName>
    </submittedName>
</protein>
<gene>
    <name evidence="1" type="ORF">LCGC14_1947620</name>
</gene>
<comment type="caution">
    <text evidence="1">The sequence shown here is derived from an EMBL/GenBank/DDBJ whole genome shotgun (WGS) entry which is preliminary data.</text>
</comment>
<reference evidence="1" key="1">
    <citation type="journal article" date="2015" name="Nature">
        <title>Complex archaea that bridge the gap between prokaryotes and eukaryotes.</title>
        <authorList>
            <person name="Spang A."/>
            <person name="Saw J.H."/>
            <person name="Jorgensen S.L."/>
            <person name="Zaremba-Niedzwiedzka K."/>
            <person name="Martijn J."/>
            <person name="Lind A.E."/>
            <person name="van Eijk R."/>
            <person name="Schleper C."/>
            <person name="Guy L."/>
            <person name="Ettema T.J."/>
        </authorList>
    </citation>
    <scope>NUCLEOTIDE SEQUENCE</scope>
</reference>
<organism evidence="1">
    <name type="scientific">marine sediment metagenome</name>
    <dbReference type="NCBI Taxonomy" id="412755"/>
    <lineage>
        <taxon>unclassified sequences</taxon>
        <taxon>metagenomes</taxon>
        <taxon>ecological metagenomes</taxon>
    </lineage>
</organism>
<evidence type="ECO:0000313" key="1">
    <source>
        <dbReference type="EMBL" id="KKL86144.1"/>
    </source>
</evidence>
<name>A0A0F9FIA9_9ZZZZ</name>
<dbReference type="AlphaFoldDB" id="A0A0F9FIA9"/>
<sequence length="190" mass="20706">MPQFSSQPPADPRGQALELKRCPPGSVLAGIITCTDVVGCPTHFWGGRTVPCEEENCEACQAGIGWRWHGYISAFHTIAKEHFLFEMTARCVEPLTEYRLANPTLRGCSFLAQRPSGKVNGRVFLKTKTVDLESVTLPPSPDLTNVLAMIWNLPTSSITDAGRIKGHPAVKVNTAGNGQQWHPETVSHAS</sequence>
<accession>A0A0F9FIA9</accession>
<dbReference type="EMBL" id="LAZR01021197">
    <property type="protein sequence ID" value="KKL86144.1"/>
    <property type="molecule type" value="Genomic_DNA"/>
</dbReference>
<proteinExistence type="predicted"/>